<dbReference type="Pfam" id="PF12698">
    <property type="entry name" value="ABC2_membrane_3"/>
    <property type="match status" value="1"/>
</dbReference>
<organism evidence="7 8">
    <name type="scientific">Paenibacillus odorifer</name>
    <dbReference type="NCBI Taxonomy" id="189426"/>
    <lineage>
        <taxon>Bacteria</taxon>
        <taxon>Bacillati</taxon>
        <taxon>Bacillota</taxon>
        <taxon>Bacilli</taxon>
        <taxon>Bacillales</taxon>
        <taxon>Paenibacillaceae</taxon>
        <taxon>Paenibacillus</taxon>
    </lineage>
</organism>
<feature type="domain" description="ABC-2 type transporter transmembrane" evidence="6">
    <location>
        <begin position="687"/>
        <end position="868"/>
    </location>
</feature>
<dbReference type="InterPro" id="IPR051328">
    <property type="entry name" value="T7SS_ABC-Transporter"/>
</dbReference>
<dbReference type="AlphaFoldDB" id="A0A1R0XDA0"/>
<evidence type="ECO:0000256" key="3">
    <source>
        <dbReference type="ARBA" id="ARBA00022989"/>
    </source>
</evidence>
<dbReference type="RefSeq" id="WP_036675686.1">
    <property type="nucleotide sequence ID" value="NZ_MKQP01000015.1"/>
</dbReference>
<dbReference type="NCBIfam" id="TIGR03062">
    <property type="entry name" value="pip_yhgE_Cterm"/>
    <property type="match status" value="1"/>
</dbReference>
<evidence type="ECO:0000256" key="2">
    <source>
        <dbReference type="ARBA" id="ARBA00022692"/>
    </source>
</evidence>
<feature type="transmembrane region" description="Helical" evidence="5">
    <location>
        <begin position="765"/>
        <end position="788"/>
    </location>
</feature>
<feature type="transmembrane region" description="Helical" evidence="5">
    <location>
        <begin position="695"/>
        <end position="713"/>
    </location>
</feature>
<comment type="subcellular location">
    <subcellularLocation>
        <location evidence="1">Membrane</location>
        <topology evidence="1">Multi-pass membrane protein</topology>
    </subcellularLocation>
</comment>
<comment type="caution">
    <text evidence="7">The sequence shown here is derived from an EMBL/GenBank/DDBJ whole genome shotgun (WGS) entry which is preliminary data.</text>
</comment>
<evidence type="ECO:0000313" key="8">
    <source>
        <dbReference type="Proteomes" id="UP000187465"/>
    </source>
</evidence>
<feature type="transmembrane region" description="Helical" evidence="5">
    <location>
        <begin position="795"/>
        <end position="814"/>
    </location>
</feature>
<evidence type="ECO:0000256" key="5">
    <source>
        <dbReference type="SAM" id="Phobius"/>
    </source>
</evidence>
<dbReference type="GO" id="GO:0140359">
    <property type="term" value="F:ABC-type transporter activity"/>
    <property type="evidence" value="ECO:0007669"/>
    <property type="project" value="InterPro"/>
</dbReference>
<dbReference type="NCBIfam" id="TIGR03061">
    <property type="entry name" value="pip_yhgE_Nterm"/>
    <property type="match status" value="1"/>
</dbReference>
<name>A0A1R0XDA0_9BACL</name>
<keyword evidence="2 5" id="KW-0812">Transmembrane</keyword>
<accession>A0A1R0XDA0</accession>
<proteinExistence type="predicted"/>
<dbReference type="InterPro" id="IPR017501">
    <property type="entry name" value="Phage_infect_YhgE_C"/>
</dbReference>
<dbReference type="GO" id="GO:0016020">
    <property type="term" value="C:membrane"/>
    <property type="evidence" value="ECO:0007669"/>
    <property type="project" value="UniProtKB-SubCell"/>
</dbReference>
<dbReference type="PANTHER" id="PTHR43077">
    <property type="entry name" value="TRANSPORT PERMEASE YVFS-RELATED"/>
    <property type="match status" value="1"/>
</dbReference>
<sequence length="891" mass="97052">MGGILRIYRNDWRNLFRVPVAVLLVAALVVLPSVYDWVNVASVWDPYSNTSGIKIAVTSLDEGTKVQEKDFNIGNEVMESLRSNKNLGWTFVDAETAHNGVKRGDYYASIVIPANFSKRMTGILDGTIVKPEIEYTVNEKINAIAPKITDKGATSITTQISENFTETISETVFTVLSQIDKEFQSELPIIRKVEKGLFKLEASLPEIETAGKRVLKIQENWPQIHASAERISTLENKLPEVEKAGEALEKIAEHWPQIASTLDHLGGLQDKLPKIEEAAQLIVQLDNHYGEVEQIMAQASQGLTEAHKIVNAALTALPEAEKIASAGNDFVLELQQFLEKSSAAFEAVPAAIKQNLNLLQQTENSVVKLAEQLKGEDNEPQAVREQLEVLSAQLAAGSSVIEHTLSILNALNTFSPETVSIAEIAALKGVDSVLNSQKSLVNAMITDLQNKEDADSSAINELFLKSGLGKLAIAKLISGYDSSTIPAIKNTLEQITSAADVTATALQQVPDRLPALGTLLEETMSAIEFGQTSLASLQQDLPAIREAIHTAASGVADQTQGFGAFIRDTLPLLESSLPTAGEKIQQAANFVRQDLPTVEERVHQVSELIRTGLPRADKGVALAADLVRNDLPVLEDSIRKAASTIRQIKEEIDLGEIAQLLGGDIKSKSDFLANPVVLKENKLYPIPNYGSAMTPFYVVLSLWVGGTLLVSLLRTGVDTGGLTYKRYQLYFGRLLTFLTVGILQGLVAVLGNIFILHCYVVNKVWFVLFGVLISIVFVTIVFTLVAVFGNLGKGIAIVFMVLQFSSSGGTFPISTTGRFFQILNPYMPFTYAISLMREAVGGILPEVAIRDVIYLIIFGVLALLLALLLKKPLEPFIHKASEQAEESKLIS</sequence>
<evidence type="ECO:0000259" key="6">
    <source>
        <dbReference type="Pfam" id="PF12698"/>
    </source>
</evidence>
<keyword evidence="3 5" id="KW-1133">Transmembrane helix</keyword>
<evidence type="ECO:0000313" key="7">
    <source>
        <dbReference type="EMBL" id="OMD33060.1"/>
    </source>
</evidence>
<dbReference type="EMBL" id="MKQP01000015">
    <property type="protein sequence ID" value="OMD33060.1"/>
    <property type="molecule type" value="Genomic_DNA"/>
</dbReference>
<dbReference type="Gene3D" id="3.40.1710.10">
    <property type="entry name" value="abc type-2 transporter like domain"/>
    <property type="match status" value="1"/>
</dbReference>
<protein>
    <recommendedName>
        <fullName evidence="6">ABC-2 type transporter transmembrane domain-containing protein</fullName>
    </recommendedName>
</protein>
<dbReference type="Proteomes" id="UP000187465">
    <property type="component" value="Unassembled WGS sequence"/>
</dbReference>
<feature type="transmembrane region" description="Helical" evidence="5">
    <location>
        <begin position="734"/>
        <end position="759"/>
    </location>
</feature>
<dbReference type="InterPro" id="IPR013525">
    <property type="entry name" value="ABC2_TM"/>
</dbReference>
<evidence type="ECO:0000256" key="1">
    <source>
        <dbReference type="ARBA" id="ARBA00004141"/>
    </source>
</evidence>
<dbReference type="PANTHER" id="PTHR43077:SF10">
    <property type="entry name" value="TRANSPORT PERMEASE PROTEIN"/>
    <property type="match status" value="1"/>
</dbReference>
<keyword evidence="4 5" id="KW-0472">Membrane</keyword>
<dbReference type="InterPro" id="IPR017500">
    <property type="entry name" value="Phage_infect_YhgE_N"/>
</dbReference>
<evidence type="ECO:0000256" key="4">
    <source>
        <dbReference type="ARBA" id="ARBA00023136"/>
    </source>
</evidence>
<reference evidence="7 8" key="1">
    <citation type="submission" date="2016-10" db="EMBL/GenBank/DDBJ databases">
        <title>Paenibacillus species isolates.</title>
        <authorList>
            <person name="Beno S.M."/>
        </authorList>
    </citation>
    <scope>NUCLEOTIDE SEQUENCE [LARGE SCALE GENOMIC DNA]</scope>
    <source>
        <strain evidence="7 8">FSL H7-0604</strain>
    </source>
</reference>
<gene>
    <name evidence="7" type="ORF">BJP51_13990</name>
</gene>
<feature type="transmembrane region" description="Helical" evidence="5">
    <location>
        <begin position="852"/>
        <end position="869"/>
    </location>
</feature>